<proteinExistence type="predicted"/>
<dbReference type="OrthoDB" id="9762778at2"/>
<protein>
    <submittedName>
        <fullName evidence="12">ATP-binding cassette, subfamily B</fullName>
    </submittedName>
</protein>
<dbReference type="InterPro" id="IPR003593">
    <property type="entry name" value="AAA+_ATPase"/>
</dbReference>
<dbReference type="EMBL" id="FQXP01000004">
    <property type="protein sequence ID" value="SHH72970.1"/>
    <property type="molecule type" value="Genomic_DNA"/>
</dbReference>
<dbReference type="InterPro" id="IPR036640">
    <property type="entry name" value="ABC1_TM_sf"/>
</dbReference>
<dbReference type="Gene3D" id="3.40.50.300">
    <property type="entry name" value="P-loop containing nucleotide triphosphate hydrolases"/>
    <property type="match status" value="1"/>
</dbReference>
<evidence type="ECO:0000259" key="10">
    <source>
        <dbReference type="PROSITE" id="PS50893"/>
    </source>
</evidence>
<evidence type="ECO:0000256" key="9">
    <source>
        <dbReference type="SAM" id="Phobius"/>
    </source>
</evidence>
<evidence type="ECO:0000313" key="12">
    <source>
        <dbReference type="EMBL" id="SHH72970.1"/>
    </source>
</evidence>
<feature type="transmembrane region" description="Helical" evidence="9">
    <location>
        <begin position="52"/>
        <end position="78"/>
    </location>
</feature>
<dbReference type="PANTHER" id="PTHR43394">
    <property type="entry name" value="ATP-DEPENDENT PERMEASE MDL1, MITOCHONDRIAL"/>
    <property type="match status" value="1"/>
</dbReference>
<evidence type="ECO:0000256" key="5">
    <source>
        <dbReference type="ARBA" id="ARBA00022741"/>
    </source>
</evidence>
<feature type="transmembrane region" description="Helical" evidence="9">
    <location>
        <begin position="21"/>
        <end position="40"/>
    </location>
</feature>
<dbReference type="Pfam" id="PF00005">
    <property type="entry name" value="ABC_tran"/>
    <property type="match status" value="1"/>
</dbReference>
<dbReference type="AlphaFoldDB" id="A0A1M5VCJ9"/>
<keyword evidence="7 9" id="KW-1133">Transmembrane helix</keyword>
<dbReference type="InterPro" id="IPR011527">
    <property type="entry name" value="ABC1_TM_dom"/>
</dbReference>
<dbReference type="SMART" id="SM00382">
    <property type="entry name" value="AAA"/>
    <property type="match status" value="1"/>
</dbReference>
<name>A0A1M5VCJ9_9CLOT</name>
<feature type="domain" description="ABC transporter" evidence="10">
    <location>
        <begin position="333"/>
        <end position="568"/>
    </location>
</feature>
<dbReference type="GO" id="GO:0015421">
    <property type="term" value="F:ABC-type oligopeptide transporter activity"/>
    <property type="evidence" value="ECO:0007669"/>
    <property type="project" value="TreeGrafter"/>
</dbReference>
<dbReference type="Gene3D" id="1.20.1560.10">
    <property type="entry name" value="ABC transporter type 1, transmembrane domain"/>
    <property type="match status" value="1"/>
</dbReference>
<dbReference type="InterPro" id="IPR039421">
    <property type="entry name" value="Type_1_exporter"/>
</dbReference>
<dbReference type="Proteomes" id="UP000184526">
    <property type="component" value="Unassembled WGS sequence"/>
</dbReference>
<keyword evidence="5" id="KW-0547">Nucleotide-binding</keyword>
<keyword evidence="4 9" id="KW-0812">Transmembrane</keyword>
<dbReference type="Pfam" id="PF00664">
    <property type="entry name" value="ABC_membrane"/>
    <property type="match status" value="1"/>
</dbReference>
<feature type="domain" description="ABC transmembrane type-1" evidence="11">
    <location>
        <begin position="16"/>
        <end position="298"/>
    </location>
</feature>
<evidence type="ECO:0000256" key="3">
    <source>
        <dbReference type="ARBA" id="ARBA00022475"/>
    </source>
</evidence>
<feature type="transmembrane region" description="Helical" evidence="9">
    <location>
        <begin position="127"/>
        <end position="148"/>
    </location>
</feature>
<reference evidence="12 13" key="1">
    <citation type="submission" date="2016-11" db="EMBL/GenBank/DDBJ databases">
        <authorList>
            <person name="Jaros S."/>
            <person name="Januszkiewicz K."/>
            <person name="Wedrychowicz H."/>
        </authorList>
    </citation>
    <scope>NUCLEOTIDE SEQUENCE [LARGE SCALE GENOMIC DNA]</scope>
    <source>
        <strain evidence="12 13">DSM 3089</strain>
    </source>
</reference>
<dbReference type="InterPro" id="IPR017871">
    <property type="entry name" value="ABC_transporter-like_CS"/>
</dbReference>
<dbReference type="FunFam" id="3.40.50.300:FF:000854">
    <property type="entry name" value="Multidrug ABC transporter ATP-binding protein"/>
    <property type="match status" value="1"/>
</dbReference>
<evidence type="ECO:0000256" key="6">
    <source>
        <dbReference type="ARBA" id="ARBA00022840"/>
    </source>
</evidence>
<dbReference type="CDD" id="cd18548">
    <property type="entry name" value="ABC_6TM_Tm287_like"/>
    <property type="match status" value="1"/>
</dbReference>
<dbReference type="GO" id="GO:0005886">
    <property type="term" value="C:plasma membrane"/>
    <property type="evidence" value="ECO:0007669"/>
    <property type="project" value="UniProtKB-SubCell"/>
</dbReference>
<gene>
    <name evidence="12" type="ORF">SAMN02745196_01228</name>
</gene>
<dbReference type="PANTHER" id="PTHR43394:SF1">
    <property type="entry name" value="ATP-BINDING CASSETTE SUB-FAMILY B MEMBER 10, MITOCHONDRIAL"/>
    <property type="match status" value="1"/>
</dbReference>
<dbReference type="GO" id="GO:0005524">
    <property type="term" value="F:ATP binding"/>
    <property type="evidence" value="ECO:0007669"/>
    <property type="project" value="UniProtKB-KW"/>
</dbReference>
<keyword evidence="2" id="KW-0813">Transport</keyword>
<keyword evidence="8 9" id="KW-0472">Membrane</keyword>
<dbReference type="SUPFAM" id="SSF90123">
    <property type="entry name" value="ABC transporter transmembrane region"/>
    <property type="match status" value="1"/>
</dbReference>
<keyword evidence="3" id="KW-1003">Cell membrane</keyword>
<accession>A0A1M5VCJ9</accession>
<dbReference type="PROSITE" id="PS50893">
    <property type="entry name" value="ABC_TRANSPORTER_2"/>
    <property type="match status" value="1"/>
</dbReference>
<dbReference type="SUPFAM" id="SSF52540">
    <property type="entry name" value="P-loop containing nucleoside triphosphate hydrolases"/>
    <property type="match status" value="1"/>
</dbReference>
<feature type="transmembrane region" description="Helical" evidence="9">
    <location>
        <begin position="154"/>
        <end position="174"/>
    </location>
</feature>
<dbReference type="PROSITE" id="PS50929">
    <property type="entry name" value="ABC_TM1F"/>
    <property type="match status" value="1"/>
</dbReference>
<evidence type="ECO:0000313" key="13">
    <source>
        <dbReference type="Proteomes" id="UP000184526"/>
    </source>
</evidence>
<feature type="transmembrane region" description="Helical" evidence="9">
    <location>
        <begin position="269"/>
        <end position="289"/>
    </location>
</feature>
<keyword evidence="6 12" id="KW-0067">ATP-binding</keyword>
<evidence type="ECO:0000256" key="4">
    <source>
        <dbReference type="ARBA" id="ARBA00022692"/>
    </source>
</evidence>
<dbReference type="PROSITE" id="PS00211">
    <property type="entry name" value="ABC_TRANSPORTER_1"/>
    <property type="match status" value="1"/>
</dbReference>
<dbReference type="InterPro" id="IPR003439">
    <property type="entry name" value="ABC_transporter-like_ATP-bd"/>
</dbReference>
<evidence type="ECO:0000256" key="2">
    <source>
        <dbReference type="ARBA" id="ARBA00022448"/>
    </source>
</evidence>
<keyword evidence="13" id="KW-1185">Reference proteome</keyword>
<evidence type="ECO:0000256" key="8">
    <source>
        <dbReference type="ARBA" id="ARBA00023136"/>
    </source>
</evidence>
<organism evidence="12 13">
    <name type="scientific">Clostridium collagenovorans DSM 3089</name>
    <dbReference type="NCBI Taxonomy" id="1121306"/>
    <lineage>
        <taxon>Bacteria</taxon>
        <taxon>Bacillati</taxon>
        <taxon>Bacillota</taxon>
        <taxon>Clostridia</taxon>
        <taxon>Eubacteriales</taxon>
        <taxon>Clostridiaceae</taxon>
        <taxon>Clostridium</taxon>
    </lineage>
</organism>
<feature type="transmembrane region" description="Helical" evidence="9">
    <location>
        <begin position="235"/>
        <end position="257"/>
    </location>
</feature>
<dbReference type="GO" id="GO:0016887">
    <property type="term" value="F:ATP hydrolysis activity"/>
    <property type="evidence" value="ECO:0007669"/>
    <property type="project" value="InterPro"/>
</dbReference>
<evidence type="ECO:0000256" key="1">
    <source>
        <dbReference type="ARBA" id="ARBA00004651"/>
    </source>
</evidence>
<dbReference type="RefSeq" id="WP_072831097.1">
    <property type="nucleotide sequence ID" value="NZ_FQXP01000004.1"/>
</dbReference>
<comment type="subcellular location">
    <subcellularLocation>
        <location evidence="1">Cell membrane</location>
        <topology evidence="1">Multi-pass membrane protein</topology>
    </subcellularLocation>
</comment>
<evidence type="ECO:0000259" key="11">
    <source>
        <dbReference type="PROSITE" id="PS50929"/>
    </source>
</evidence>
<sequence>MKYLKQFLKEKKGKVVLTLSLLLGQAIGTLLIPFLIANIVDNGILKGDITEILKIGGVMLVVILITTSVATLGSYYSADLAAGLGYEMRDKIFRKSQELSIHNFDTIGISSMITRTTSDISNLQQTFGLALQLIIPAPFLIVSSIIMTSNISKTLAVVLIVSIIIFIILAWIIVKKSIFISTRVQKKLDHINQVIRENITGIRVIRAFGNERYEENRAGDSYKEYSIDMIKLNKLFAILNPIIWLIIGLSMVVMLWFGGLFSMQGTMEIGQITAVIEYAIITLSYLILATSTSVTLPKMVSCFNRIEEVLEITPEIQDSVTKDEVINKEAPALSFENVSFYYHGAEEPVIKDLSFSCNEGETIAIIGSTGSGKSTIANLILRLHDISNGKISIKGVNIKNFTQKDLRNKVGYVPQKALLFSGTIESNLRMGNEKATINEIKKALNISQSEAFVNKLSSGLESSVSQGGSNFSGGQKQRLAIARALVREAEIYIFDDSFSALDLKTDLALRKSLKENMTKAVKLIIAQRVSTIMDADKILVLDEGELVGFGKHEELIEKCSVYQAIAKSQMNI</sequence>
<dbReference type="InterPro" id="IPR027417">
    <property type="entry name" value="P-loop_NTPase"/>
</dbReference>
<evidence type="ECO:0000256" key="7">
    <source>
        <dbReference type="ARBA" id="ARBA00022989"/>
    </source>
</evidence>
<dbReference type="STRING" id="1121306.SAMN02745196_01228"/>